<dbReference type="CDD" id="cd05246">
    <property type="entry name" value="dTDP_GD_SDR_e"/>
    <property type="match status" value="1"/>
</dbReference>
<dbReference type="InterPro" id="IPR005888">
    <property type="entry name" value="dTDP_Gluc_deHydtase"/>
</dbReference>
<evidence type="ECO:0000256" key="5">
    <source>
        <dbReference type="ARBA" id="ARBA00016977"/>
    </source>
</evidence>
<proteinExistence type="inferred from homology"/>
<name>A0ABS3N5J2_9BACI</name>
<feature type="domain" description="NAD(P)-binding" evidence="9">
    <location>
        <begin position="6"/>
        <end position="306"/>
    </location>
</feature>
<evidence type="ECO:0000313" key="11">
    <source>
        <dbReference type="Proteomes" id="UP000663981"/>
    </source>
</evidence>
<dbReference type="Gene3D" id="3.40.50.720">
    <property type="entry name" value="NAD(P)-binding Rossmann-like Domain"/>
    <property type="match status" value="1"/>
</dbReference>
<keyword evidence="7 8" id="KW-0456">Lyase</keyword>
<evidence type="ECO:0000256" key="3">
    <source>
        <dbReference type="ARBA" id="ARBA00008178"/>
    </source>
</evidence>
<dbReference type="PANTHER" id="PTHR43000">
    <property type="entry name" value="DTDP-D-GLUCOSE 4,6-DEHYDRATASE-RELATED"/>
    <property type="match status" value="1"/>
</dbReference>
<reference evidence="10 11" key="1">
    <citation type="submission" date="2021-03" db="EMBL/GenBank/DDBJ databases">
        <title>Whole genome sequence of Metabacillus bambusae BG109.</title>
        <authorList>
            <person name="Jeong J.W."/>
        </authorList>
    </citation>
    <scope>NUCLEOTIDE SEQUENCE [LARGE SCALE GENOMIC DNA]</scope>
    <source>
        <strain evidence="10 11">BG109</strain>
    </source>
</reference>
<comment type="catalytic activity">
    <reaction evidence="1 8">
        <text>dTDP-alpha-D-glucose = dTDP-4-dehydro-6-deoxy-alpha-D-glucose + H2O</text>
        <dbReference type="Rhea" id="RHEA:17221"/>
        <dbReference type="ChEBI" id="CHEBI:15377"/>
        <dbReference type="ChEBI" id="CHEBI:57477"/>
        <dbReference type="ChEBI" id="CHEBI:57649"/>
        <dbReference type="EC" id="4.2.1.46"/>
    </reaction>
</comment>
<accession>A0ABS3N5J2</accession>
<evidence type="ECO:0000256" key="8">
    <source>
        <dbReference type="RuleBase" id="RU004473"/>
    </source>
</evidence>
<comment type="similarity">
    <text evidence="3 8">Belongs to the NAD(P)-dependent epimerase/dehydratase family. dTDP-glucose dehydratase subfamily.</text>
</comment>
<sequence length="319" mass="36594">MSKELLITGGAGFIGLNFIHYMLKQSNCYMTVVDALTYASNPNEIKQLAQNERIRFFSYDLTHYEQLESIMDREYDTIVHFAAESHVDKSIDNAEPFIYTNIVGTYHLLKLLQKGYAKKMIHISTDEVYGTLEKSDPAFTEQSPVTPNNPYSATKAGSDFLVLSYFNTHKLPVMITRCSNNYGPFQHGEKFIPKIIHQALQSQKIPVYGDGLQIRDWLFVEDHCRAIQLVMEKGQFGEVYNIGGGNEKTNIEVVKQILNKLTISEALIEFVEDRKGHDRRYAINSQKIKDELGWEQLYSFEQGLDMTVDWYVKRSMGGI</sequence>
<evidence type="ECO:0000256" key="2">
    <source>
        <dbReference type="ARBA" id="ARBA00001911"/>
    </source>
</evidence>
<keyword evidence="11" id="KW-1185">Reference proteome</keyword>
<dbReference type="InterPro" id="IPR016040">
    <property type="entry name" value="NAD(P)-bd_dom"/>
</dbReference>
<comment type="cofactor">
    <cofactor evidence="2 8">
        <name>NAD(+)</name>
        <dbReference type="ChEBI" id="CHEBI:57540"/>
    </cofactor>
</comment>
<dbReference type="InterPro" id="IPR036291">
    <property type="entry name" value="NAD(P)-bd_dom_sf"/>
</dbReference>
<dbReference type="SUPFAM" id="SSF51735">
    <property type="entry name" value="NAD(P)-binding Rossmann-fold domains"/>
    <property type="match status" value="1"/>
</dbReference>
<evidence type="ECO:0000256" key="4">
    <source>
        <dbReference type="ARBA" id="ARBA00011990"/>
    </source>
</evidence>
<dbReference type="EMBL" id="JAGDEL010000013">
    <property type="protein sequence ID" value="MBO1513341.1"/>
    <property type="molecule type" value="Genomic_DNA"/>
</dbReference>
<protein>
    <recommendedName>
        <fullName evidence="5 8">dTDP-glucose 4,6-dehydratase</fullName>
        <ecNumber evidence="4 8">4.2.1.46</ecNumber>
    </recommendedName>
</protein>
<evidence type="ECO:0000256" key="6">
    <source>
        <dbReference type="ARBA" id="ARBA00023027"/>
    </source>
</evidence>
<evidence type="ECO:0000256" key="7">
    <source>
        <dbReference type="ARBA" id="ARBA00023239"/>
    </source>
</evidence>
<evidence type="ECO:0000256" key="1">
    <source>
        <dbReference type="ARBA" id="ARBA00001539"/>
    </source>
</evidence>
<keyword evidence="6" id="KW-0520">NAD</keyword>
<dbReference type="GO" id="GO:0008460">
    <property type="term" value="F:dTDP-glucose 4,6-dehydratase activity"/>
    <property type="evidence" value="ECO:0007669"/>
    <property type="project" value="UniProtKB-EC"/>
</dbReference>
<dbReference type="RefSeq" id="WP_207980299.1">
    <property type="nucleotide sequence ID" value="NZ_JAGDEL010000013.1"/>
</dbReference>
<evidence type="ECO:0000313" key="10">
    <source>
        <dbReference type="EMBL" id="MBO1513341.1"/>
    </source>
</evidence>
<gene>
    <name evidence="10" type="primary">rfbB</name>
    <name evidence="10" type="ORF">I7822_16955</name>
</gene>
<comment type="caution">
    <text evidence="10">The sequence shown here is derived from an EMBL/GenBank/DDBJ whole genome shotgun (WGS) entry which is preliminary data.</text>
</comment>
<dbReference type="Pfam" id="PF16363">
    <property type="entry name" value="GDP_Man_Dehyd"/>
    <property type="match status" value="1"/>
</dbReference>
<dbReference type="NCBIfam" id="TIGR01181">
    <property type="entry name" value="dTDP_gluc_dehyt"/>
    <property type="match status" value="1"/>
</dbReference>
<dbReference type="Gene3D" id="3.90.25.10">
    <property type="entry name" value="UDP-galactose 4-epimerase, domain 1"/>
    <property type="match status" value="1"/>
</dbReference>
<dbReference type="EC" id="4.2.1.46" evidence="4 8"/>
<dbReference type="Proteomes" id="UP000663981">
    <property type="component" value="Unassembled WGS sequence"/>
</dbReference>
<organism evidence="10 11">
    <name type="scientific">Metabacillus bambusae</name>
    <dbReference type="NCBI Taxonomy" id="2795218"/>
    <lineage>
        <taxon>Bacteria</taxon>
        <taxon>Bacillati</taxon>
        <taxon>Bacillota</taxon>
        <taxon>Bacilli</taxon>
        <taxon>Bacillales</taxon>
        <taxon>Bacillaceae</taxon>
        <taxon>Metabacillus</taxon>
    </lineage>
</organism>
<evidence type="ECO:0000259" key="9">
    <source>
        <dbReference type="Pfam" id="PF16363"/>
    </source>
</evidence>